<gene>
    <name evidence="1" type="ORF">CLV67_14316</name>
</gene>
<sequence>MLTRLVERGGRPAAVSPTIPLRAGEKQFGWFPVDVIGDDRRLAVVTSQRLVLGAESFDLRSVTGLRPRPDDWSLTLDIRGRGTVEIVGPWVPWLSVVLCAEIHGAAFPPGYAPVIPAPRRARRLVTVQ</sequence>
<evidence type="ECO:0000313" key="1">
    <source>
        <dbReference type="EMBL" id="PRX06637.1"/>
    </source>
</evidence>
<dbReference type="AlphaFoldDB" id="A0A2T0JG71"/>
<comment type="caution">
    <text evidence="1">The sequence shown here is derived from an EMBL/GenBank/DDBJ whole genome shotgun (WGS) entry which is preliminary data.</text>
</comment>
<dbReference type="Proteomes" id="UP000239415">
    <property type="component" value="Unassembled WGS sequence"/>
</dbReference>
<protein>
    <recommendedName>
        <fullName evidence="3">PH (Pleckstrin Homology) domain-containing protein</fullName>
    </recommendedName>
</protein>
<evidence type="ECO:0000313" key="2">
    <source>
        <dbReference type="Proteomes" id="UP000239415"/>
    </source>
</evidence>
<accession>A0A2T0JG71</accession>
<reference evidence="1 2" key="1">
    <citation type="submission" date="2018-03" db="EMBL/GenBank/DDBJ databases">
        <title>Genomic Encyclopedia of Archaeal and Bacterial Type Strains, Phase II (KMG-II): from individual species to whole genera.</title>
        <authorList>
            <person name="Goeker M."/>
        </authorList>
    </citation>
    <scope>NUCLEOTIDE SEQUENCE [LARGE SCALE GENOMIC DNA]</scope>
    <source>
        <strain evidence="1 2">DSM 43146</strain>
    </source>
</reference>
<proteinExistence type="predicted"/>
<keyword evidence="2" id="KW-1185">Reference proteome</keyword>
<dbReference type="EMBL" id="PVMZ01000043">
    <property type="protein sequence ID" value="PRX06637.1"/>
    <property type="molecule type" value="Genomic_DNA"/>
</dbReference>
<evidence type="ECO:0008006" key="3">
    <source>
        <dbReference type="Google" id="ProtNLM"/>
    </source>
</evidence>
<organism evidence="1 2">
    <name type="scientific">Actinoplanes italicus</name>
    <dbReference type="NCBI Taxonomy" id="113567"/>
    <lineage>
        <taxon>Bacteria</taxon>
        <taxon>Bacillati</taxon>
        <taxon>Actinomycetota</taxon>
        <taxon>Actinomycetes</taxon>
        <taxon>Micromonosporales</taxon>
        <taxon>Micromonosporaceae</taxon>
        <taxon>Actinoplanes</taxon>
    </lineage>
</organism>
<name>A0A2T0JG71_9ACTN</name>